<protein>
    <submittedName>
        <fullName evidence="1">Uncharacterized protein</fullName>
    </submittedName>
</protein>
<evidence type="ECO:0000313" key="1">
    <source>
        <dbReference type="EMBL" id="KAG5189483.1"/>
    </source>
</evidence>
<name>A0A835ZIC1_9STRA</name>
<gene>
    <name evidence="1" type="ORF">JKP88DRAFT_252828</name>
</gene>
<organism evidence="1 2">
    <name type="scientific">Tribonema minus</name>
    <dbReference type="NCBI Taxonomy" id="303371"/>
    <lineage>
        <taxon>Eukaryota</taxon>
        <taxon>Sar</taxon>
        <taxon>Stramenopiles</taxon>
        <taxon>Ochrophyta</taxon>
        <taxon>PX clade</taxon>
        <taxon>Xanthophyceae</taxon>
        <taxon>Tribonematales</taxon>
        <taxon>Tribonemataceae</taxon>
        <taxon>Tribonema</taxon>
    </lineage>
</organism>
<accession>A0A835ZIC1</accession>
<dbReference type="Proteomes" id="UP000664859">
    <property type="component" value="Unassembled WGS sequence"/>
</dbReference>
<proteinExistence type="predicted"/>
<dbReference type="EMBL" id="JAFCMP010000049">
    <property type="protein sequence ID" value="KAG5189483.1"/>
    <property type="molecule type" value="Genomic_DNA"/>
</dbReference>
<evidence type="ECO:0000313" key="2">
    <source>
        <dbReference type="Proteomes" id="UP000664859"/>
    </source>
</evidence>
<keyword evidence="2" id="KW-1185">Reference proteome</keyword>
<sequence length="351" mass="38069">MSDARRAQLDDLLMSIDGRLKDYQRDVLGREDVRALLVMNGIYTQDSIESFTYEKLSAVQHPDTKRCIPAGAAKGLKQVFPADVAPCHILPLRHVCLCSQELSNVELAVLVALKVAVAGHGRSTVQARDNDVGTALHTARTSEDGLCIGAAHVCVDGSKFLTATAFDGQEMDLIASFPYYDIIFLRGPKGDAFSLTTTQMPGIGKDIMMLAHPAAPQQNIRTEGTPVVGWGRMAAVDQTLELAAGVQHSVPIAALGQEAAPQNRVVTGKDNMWSERMRCTPHGKKRRTPAAASEYQLTQEKLGRLALQAVANVQHNDQLVLFVPARFIAHLATCANAMGPSALRQMPRARR</sequence>
<reference evidence="1" key="1">
    <citation type="submission" date="2021-02" db="EMBL/GenBank/DDBJ databases">
        <title>First Annotated Genome of the Yellow-green Alga Tribonema minus.</title>
        <authorList>
            <person name="Mahan K.M."/>
        </authorList>
    </citation>
    <scope>NUCLEOTIDE SEQUENCE</scope>
    <source>
        <strain evidence="1">UTEX B ZZ1240</strain>
    </source>
</reference>
<dbReference type="AlphaFoldDB" id="A0A835ZIC1"/>
<comment type="caution">
    <text evidence="1">The sequence shown here is derived from an EMBL/GenBank/DDBJ whole genome shotgun (WGS) entry which is preliminary data.</text>
</comment>